<evidence type="ECO:0000313" key="2">
    <source>
        <dbReference type="EMBL" id="CAH1777043.1"/>
    </source>
</evidence>
<evidence type="ECO:0000313" key="3">
    <source>
        <dbReference type="Proteomes" id="UP000749559"/>
    </source>
</evidence>
<evidence type="ECO:0000256" key="1">
    <source>
        <dbReference type="SAM" id="MobiDB-lite"/>
    </source>
</evidence>
<dbReference type="AlphaFoldDB" id="A0A8S4N966"/>
<accession>A0A8S4N966</accession>
<name>A0A8S4N966_OWEFU</name>
<feature type="region of interest" description="Disordered" evidence="1">
    <location>
        <begin position="74"/>
        <end position="110"/>
    </location>
</feature>
<sequence>GETFVLSKVDNRSLETNGVFTHAPVVVEANDPQNFSFVASNPSRNTSVEDRYPYSGISSSQVRNIVPEAELINLEHDQRPPRHHINDNLRNQSYRSDSHFKISPFDGTTS</sequence>
<feature type="compositionally biased region" description="Basic and acidic residues" evidence="1">
    <location>
        <begin position="74"/>
        <end position="87"/>
    </location>
</feature>
<feature type="non-terminal residue" evidence="2">
    <location>
        <position position="1"/>
    </location>
</feature>
<dbReference type="Proteomes" id="UP000749559">
    <property type="component" value="Unassembled WGS sequence"/>
</dbReference>
<dbReference type="EMBL" id="CAIIXF020000002">
    <property type="protein sequence ID" value="CAH1777043.1"/>
    <property type="molecule type" value="Genomic_DNA"/>
</dbReference>
<protein>
    <submittedName>
        <fullName evidence="2">Uncharacterized protein</fullName>
    </submittedName>
</protein>
<comment type="caution">
    <text evidence="2">The sequence shown here is derived from an EMBL/GenBank/DDBJ whole genome shotgun (WGS) entry which is preliminary data.</text>
</comment>
<feature type="non-terminal residue" evidence="2">
    <location>
        <position position="110"/>
    </location>
</feature>
<proteinExistence type="predicted"/>
<organism evidence="2 3">
    <name type="scientific">Owenia fusiformis</name>
    <name type="common">Polychaete worm</name>
    <dbReference type="NCBI Taxonomy" id="6347"/>
    <lineage>
        <taxon>Eukaryota</taxon>
        <taxon>Metazoa</taxon>
        <taxon>Spiralia</taxon>
        <taxon>Lophotrochozoa</taxon>
        <taxon>Annelida</taxon>
        <taxon>Polychaeta</taxon>
        <taxon>Sedentaria</taxon>
        <taxon>Canalipalpata</taxon>
        <taxon>Sabellida</taxon>
        <taxon>Oweniida</taxon>
        <taxon>Oweniidae</taxon>
        <taxon>Owenia</taxon>
    </lineage>
</organism>
<keyword evidence="3" id="KW-1185">Reference proteome</keyword>
<reference evidence="2" key="1">
    <citation type="submission" date="2022-03" db="EMBL/GenBank/DDBJ databases">
        <authorList>
            <person name="Martin C."/>
        </authorList>
    </citation>
    <scope>NUCLEOTIDE SEQUENCE</scope>
</reference>
<gene>
    <name evidence="2" type="ORF">OFUS_LOCUS4154</name>
</gene>